<dbReference type="SUPFAM" id="SSF53067">
    <property type="entry name" value="Actin-like ATPase domain"/>
    <property type="match status" value="1"/>
</dbReference>
<gene>
    <name evidence="2" type="ORF">A3J56_01140</name>
</gene>
<dbReference type="EMBL" id="MFHQ01000017">
    <property type="protein sequence ID" value="OGF74526.1"/>
    <property type="molecule type" value="Genomic_DNA"/>
</dbReference>
<dbReference type="InterPro" id="IPR043129">
    <property type="entry name" value="ATPase_NBD"/>
</dbReference>
<evidence type="ECO:0000313" key="3">
    <source>
        <dbReference type="Proteomes" id="UP000178406"/>
    </source>
</evidence>
<evidence type="ECO:0000256" key="1">
    <source>
        <dbReference type="ARBA" id="ARBA00006479"/>
    </source>
</evidence>
<protein>
    <recommendedName>
        <fullName evidence="4">ROK family protein</fullName>
    </recommendedName>
</protein>
<dbReference type="Proteomes" id="UP000178406">
    <property type="component" value="Unassembled WGS sequence"/>
</dbReference>
<proteinExistence type="inferred from homology"/>
<comment type="caution">
    <text evidence="2">The sequence shown here is derived from an EMBL/GenBank/DDBJ whole genome shotgun (WGS) entry which is preliminary data.</text>
</comment>
<dbReference type="Gene3D" id="3.30.420.40">
    <property type="match status" value="2"/>
</dbReference>
<dbReference type="PANTHER" id="PTHR18964:SF149">
    <property type="entry name" value="BIFUNCTIONAL UDP-N-ACETYLGLUCOSAMINE 2-EPIMERASE_N-ACETYLMANNOSAMINE KINASE"/>
    <property type="match status" value="1"/>
</dbReference>
<evidence type="ECO:0000313" key="2">
    <source>
        <dbReference type="EMBL" id="OGF74526.1"/>
    </source>
</evidence>
<dbReference type="InterPro" id="IPR000600">
    <property type="entry name" value="ROK"/>
</dbReference>
<evidence type="ECO:0008006" key="4">
    <source>
        <dbReference type="Google" id="ProtNLM"/>
    </source>
</evidence>
<dbReference type="Pfam" id="PF00480">
    <property type="entry name" value="ROK"/>
    <property type="match status" value="1"/>
</dbReference>
<sequence>MYILFDIGATKMRVATSFDGKSFDKRYIKIAATPKQFKDGVALLRSLVRELSEHALRTALRKVTGVAGGIAGSLDTKREVIFRAPNMPYWSKKPLKKELQKALGTKNVFLENDTALVGLGEALYGAGKGKLIVAYITVSTGVNGVRIVDGKIDRSAMGFEIGHQILGDDTAHTLEYFVGAAALQKRYGIPAEKIRSSAAWKEATTYLAIGVHNTLLYWSPHIIILGGGAINAGSIVVTNVEKIVREILSIFPKPPPIKKASLGDLGGLYGALAYLRQQMKM</sequence>
<organism evidence="2 3">
    <name type="scientific">Candidatus Giovannonibacteria bacterium RIFCSPHIGHO2_02_FULL_46_20</name>
    <dbReference type="NCBI Taxonomy" id="1798338"/>
    <lineage>
        <taxon>Bacteria</taxon>
        <taxon>Candidatus Giovannoniibacteriota</taxon>
    </lineage>
</organism>
<dbReference type="AlphaFoldDB" id="A0A1F5WFX8"/>
<dbReference type="CDD" id="cd23763">
    <property type="entry name" value="ASKHA_ATPase_ROK"/>
    <property type="match status" value="1"/>
</dbReference>
<name>A0A1F5WFX8_9BACT</name>
<dbReference type="STRING" id="1798338.A3J56_01140"/>
<dbReference type="PANTHER" id="PTHR18964">
    <property type="entry name" value="ROK (REPRESSOR, ORF, KINASE) FAMILY"/>
    <property type="match status" value="1"/>
</dbReference>
<accession>A0A1F5WFX8</accession>
<reference evidence="2 3" key="1">
    <citation type="journal article" date="2016" name="Nat. Commun.">
        <title>Thousands of microbial genomes shed light on interconnected biogeochemical processes in an aquifer system.</title>
        <authorList>
            <person name="Anantharaman K."/>
            <person name="Brown C.T."/>
            <person name="Hug L.A."/>
            <person name="Sharon I."/>
            <person name="Castelle C.J."/>
            <person name="Probst A.J."/>
            <person name="Thomas B.C."/>
            <person name="Singh A."/>
            <person name="Wilkins M.J."/>
            <person name="Karaoz U."/>
            <person name="Brodie E.L."/>
            <person name="Williams K.H."/>
            <person name="Hubbard S.S."/>
            <person name="Banfield J.F."/>
        </authorList>
    </citation>
    <scope>NUCLEOTIDE SEQUENCE [LARGE SCALE GENOMIC DNA]</scope>
</reference>
<comment type="similarity">
    <text evidence="1">Belongs to the ROK (NagC/XylR) family.</text>
</comment>